<name>A0A9P6CZ41_9AGAR</name>
<dbReference type="InterPro" id="IPR057023">
    <property type="entry name" value="PTP-SAK"/>
</dbReference>
<sequence length="868" mass="97096">MDTSIQTYRGALALVGPAVDDVAKSTLTVSTEGFTPISSGYHITIATKEELKSLTPEQHLQATSSIPDTRHIFSAGLGGKPKIGAYWVVIIWAAGQQIRKRLGLPAKHFHITLSSNDVHDVDKGVASLLGKADPFVPRSAEFLDHTAFTLFALGQHDLALEYCSRLILLDPTSQKGFLRTGDVWLAQNRDKLAMLAFASAYDRTGEDKIRKYCLKKLVECSKETEWGPVFQEHELVQLDYVKDISAFLLTPWSDNLREALTDLSLQPSLVLEPRQSLFIPSTSPASTFYKLLRFFRWIVPYHLAVMSTPRNEDDIIALSSSHLGIRHILTLTEETPLPTSWFRNKKITNTFLPISNFRPPSIEQMDVVMKLFDESKNLPLLVHCGGGKGRAGTVIACYLAAFGFRKPVPYQDHPEIPAVEAISLLRSLRPGSLETTQQEAFVSKWCSTIWKRQSIYPDVPSEPPPCPMEIEGSIPQVFDMVVLVGLPGSGKSWFSNSLLAREPAKWLRVSQDDSGSRSACETDIGHDPKGKRVLLDRCNTAATDRKLWLQLAANWCMAPICIWFDYDKELCASRAQMRAGHPTLPPGSRVRNAVEQMQKVFVRPTLQEGFKAIVVVRSIAAAQDAILRLSTPLSILKFPRTPHLIDVGAATSDDVHVDVASFASAQDHVIITEKIDGANMGFSLSSDRSRVLVQNRSHYVNSATHEQFKKLGLWVERHEDELRNILDRDAYFPERYILYGEWMFATHSIPYSDLPDYFIAYDIFDRATQSWADTNALHALLEGTTIASVPILYEGNMPSEAELLTMIQSGSRFYDGRVEGVYVKVEANGRIKSRGKVVRSDFIAGNEHWTRGGLRQNTLRLQNDTNIV</sequence>
<dbReference type="Gene3D" id="1.25.40.10">
    <property type="entry name" value="Tetratricopeptide repeat domain"/>
    <property type="match status" value="1"/>
</dbReference>
<keyword evidence="4" id="KW-0436">Ligase</keyword>
<dbReference type="Proteomes" id="UP000807469">
    <property type="component" value="Unassembled WGS sequence"/>
</dbReference>
<dbReference type="SMART" id="SM00404">
    <property type="entry name" value="PTPc_motif"/>
    <property type="match status" value="1"/>
</dbReference>
<dbReference type="InterPro" id="IPR027417">
    <property type="entry name" value="P-loop_NTPase"/>
</dbReference>
<feature type="domain" description="Tyrosine-protein phosphatase" evidence="2">
    <location>
        <begin position="339"/>
        <end position="442"/>
    </location>
</feature>
<protein>
    <submittedName>
        <fullName evidence="4">ATP dependent DNA ligase</fullName>
    </submittedName>
</protein>
<dbReference type="InterPro" id="IPR011990">
    <property type="entry name" value="TPR-like_helical_dom_sf"/>
</dbReference>
<dbReference type="PANTHER" id="PTHR43883:SF1">
    <property type="entry name" value="GLUCONOKINASE"/>
    <property type="match status" value="1"/>
</dbReference>
<evidence type="ECO:0000313" key="4">
    <source>
        <dbReference type="EMBL" id="KAF9478075.1"/>
    </source>
</evidence>
<dbReference type="InterPro" id="IPR052732">
    <property type="entry name" value="Cell-binding_unc_protein"/>
</dbReference>
<dbReference type="InterPro" id="IPR000242">
    <property type="entry name" value="PTP_cat"/>
</dbReference>
<gene>
    <name evidence="4" type="ORF">BDN70DRAFT_67959</name>
</gene>
<dbReference type="Gene3D" id="3.40.50.300">
    <property type="entry name" value="P-loop containing nucleotide triphosphate hydrolases"/>
    <property type="match status" value="1"/>
</dbReference>
<keyword evidence="5" id="KW-1185">Reference proteome</keyword>
<dbReference type="AlphaFoldDB" id="A0A9P6CZ41"/>
<dbReference type="EMBL" id="MU155243">
    <property type="protein sequence ID" value="KAF9478075.1"/>
    <property type="molecule type" value="Genomic_DNA"/>
</dbReference>
<feature type="domain" description="Tyrosine specific protein phosphatases" evidence="3">
    <location>
        <begin position="362"/>
        <end position="440"/>
    </location>
</feature>
<evidence type="ECO:0000256" key="1">
    <source>
        <dbReference type="ARBA" id="ARBA00022801"/>
    </source>
</evidence>
<organism evidence="4 5">
    <name type="scientific">Pholiota conissans</name>
    <dbReference type="NCBI Taxonomy" id="109636"/>
    <lineage>
        <taxon>Eukaryota</taxon>
        <taxon>Fungi</taxon>
        <taxon>Dikarya</taxon>
        <taxon>Basidiomycota</taxon>
        <taxon>Agaricomycotina</taxon>
        <taxon>Agaricomycetes</taxon>
        <taxon>Agaricomycetidae</taxon>
        <taxon>Agaricales</taxon>
        <taxon>Agaricineae</taxon>
        <taxon>Strophariaceae</taxon>
        <taxon>Pholiota</taxon>
    </lineage>
</organism>
<dbReference type="InterPro" id="IPR054498">
    <property type="entry name" value="2H-SAK"/>
</dbReference>
<dbReference type="GO" id="GO:0016874">
    <property type="term" value="F:ligase activity"/>
    <property type="evidence" value="ECO:0007669"/>
    <property type="project" value="UniProtKB-KW"/>
</dbReference>
<dbReference type="CDD" id="cd14504">
    <property type="entry name" value="DUSP23"/>
    <property type="match status" value="1"/>
</dbReference>
<keyword evidence="1" id="KW-0378">Hydrolase</keyword>
<accession>A0A9P6CZ41</accession>
<evidence type="ECO:0000259" key="2">
    <source>
        <dbReference type="PROSITE" id="PS50055"/>
    </source>
</evidence>
<dbReference type="SUPFAM" id="SSF52540">
    <property type="entry name" value="P-loop containing nucleoside triphosphate hydrolases"/>
    <property type="match status" value="1"/>
</dbReference>
<reference evidence="4" key="1">
    <citation type="submission" date="2020-11" db="EMBL/GenBank/DDBJ databases">
        <authorList>
            <consortium name="DOE Joint Genome Institute"/>
            <person name="Ahrendt S."/>
            <person name="Riley R."/>
            <person name="Andreopoulos W."/>
            <person name="Labutti K."/>
            <person name="Pangilinan J."/>
            <person name="Ruiz-Duenas F.J."/>
            <person name="Barrasa J.M."/>
            <person name="Sanchez-Garcia M."/>
            <person name="Camarero S."/>
            <person name="Miyauchi S."/>
            <person name="Serrano A."/>
            <person name="Linde D."/>
            <person name="Babiker R."/>
            <person name="Drula E."/>
            <person name="Ayuso-Fernandez I."/>
            <person name="Pacheco R."/>
            <person name="Padilla G."/>
            <person name="Ferreira P."/>
            <person name="Barriuso J."/>
            <person name="Kellner H."/>
            <person name="Castanera R."/>
            <person name="Alfaro M."/>
            <person name="Ramirez L."/>
            <person name="Pisabarro A.G."/>
            <person name="Kuo A."/>
            <person name="Tritt A."/>
            <person name="Lipzen A."/>
            <person name="He G."/>
            <person name="Yan M."/>
            <person name="Ng V."/>
            <person name="Cullen D."/>
            <person name="Martin F."/>
            <person name="Rosso M.-N."/>
            <person name="Henrissat B."/>
            <person name="Hibbett D."/>
            <person name="Martinez A.T."/>
            <person name="Grigoriev I.V."/>
        </authorList>
    </citation>
    <scope>NUCLEOTIDE SEQUENCE</scope>
    <source>
        <strain evidence="4">CIRM-BRFM 674</strain>
    </source>
</reference>
<dbReference type="OrthoDB" id="432447at2759"/>
<evidence type="ECO:0000259" key="3">
    <source>
        <dbReference type="PROSITE" id="PS50056"/>
    </source>
</evidence>
<dbReference type="SUPFAM" id="SSF52799">
    <property type="entry name" value="(Phosphotyrosine protein) phosphatases II"/>
    <property type="match status" value="1"/>
</dbReference>
<dbReference type="PROSITE" id="PS50056">
    <property type="entry name" value="TYR_PHOSPHATASE_2"/>
    <property type="match status" value="1"/>
</dbReference>
<proteinExistence type="predicted"/>
<dbReference type="Pfam" id="PF22547">
    <property type="entry name" value="2H-SAK"/>
    <property type="match status" value="1"/>
</dbReference>
<dbReference type="Pfam" id="PF22784">
    <property type="entry name" value="PTP-SAK"/>
    <property type="match status" value="1"/>
</dbReference>
<dbReference type="SUPFAM" id="SSF56091">
    <property type="entry name" value="DNA ligase/mRNA capping enzyme, catalytic domain"/>
    <property type="match status" value="1"/>
</dbReference>
<dbReference type="Gene3D" id="3.30.470.30">
    <property type="entry name" value="DNA ligase/mRNA capping enzyme"/>
    <property type="match status" value="1"/>
</dbReference>
<dbReference type="SUPFAM" id="SSF48452">
    <property type="entry name" value="TPR-like"/>
    <property type="match status" value="1"/>
</dbReference>
<dbReference type="PANTHER" id="PTHR43883">
    <property type="entry name" value="SLR0207 PROTEIN"/>
    <property type="match status" value="1"/>
</dbReference>
<dbReference type="GO" id="GO:0004725">
    <property type="term" value="F:protein tyrosine phosphatase activity"/>
    <property type="evidence" value="ECO:0007669"/>
    <property type="project" value="InterPro"/>
</dbReference>
<dbReference type="InterPro" id="IPR029021">
    <property type="entry name" value="Prot-tyrosine_phosphatase-like"/>
</dbReference>
<dbReference type="Gene3D" id="3.90.190.10">
    <property type="entry name" value="Protein tyrosine phosphatase superfamily"/>
    <property type="match status" value="1"/>
</dbReference>
<dbReference type="InterPro" id="IPR003595">
    <property type="entry name" value="Tyr_Pase_cat"/>
</dbReference>
<comment type="caution">
    <text evidence="4">The sequence shown here is derived from an EMBL/GenBank/DDBJ whole genome shotgun (WGS) entry which is preliminary data.</text>
</comment>
<dbReference type="InterPro" id="IPR000387">
    <property type="entry name" value="Tyr_Pase_dom"/>
</dbReference>
<dbReference type="InterPro" id="IPR021122">
    <property type="entry name" value="RNA_ligase_dom_REL/Rnl2"/>
</dbReference>
<dbReference type="PROSITE" id="PS50055">
    <property type="entry name" value="TYR_PHOSPHATASE_PTP"/>
    <property type="match status" value="1"/>
</dbReference>
<dbReference type="Pfam" id="PF09414">
    <property type="entry name" value="RNA_ligase"/>
    <property type="match status" value="1"/>
</dbReference>
<evidence type="ECO:0000313" key="5">
    <source>
        <dbReference type="Proteomes" id="UP000807469"/>
    </source>
</evidence>